<dbReference type="GO" id="GO:0000147">
    <property type="term" value="P:actin cortical patch assembly"/>
    <property type="evidence" value="ECO:0007669"/>
    <property type="project" value="TreeGrafter"/>
</dbReference>
<feature type="compositionally biased region" description="Polar residues" evidence="12">
    <location>
        <begin position="484"/>
        <end position="499"/>
    </location>
</feature>
<comment type="subcellular location">
    <subcellularLocation>
        <location evidence="1">Cytoplasm</location>
    </subcellularLocation>
</comment>
<keyword evidence="4 14" id="KW-0723">Serine/threonine-protein kinase</keyword>
<dbReference type="Proteomes" id="UP000195602">
    <property type="component" value="Unassembled WGS sequence"/>
</dbReference>
<dbReference type="GO" id="GO:0007015">
    <property type="term" value="P:actin filament organization"/>
    <property type="evidence" value="ECO:0007669"/>
    <property type="project" value="TreeGrafter"/>
</dbReference>
<comment type="catalytic activity">
    <reaction evidence="10">
        <text>L-threonyl-[protein] + ATP = O-phospho-L-threonyl-[protein] + ADP + H(+)</text>
        <dbReference type="Rhea" id="RHEA:46608"/>
        <dbReference type="Rhea" id="RHEA-COMP:11060"/>
        <dbReference type="Rhea" id="RHEA-COMP:11605"/>
        <dbReference type="ChEBI" id="CHEBI:15378"/>
        <dbReference type="ChEBI" id="CHEBI:30013"/>
        <dbReference type="ChEBI" id="CHEBI:30616"/>
        <dbReference type="ChEBI" id="CHEBI:61977"/>
        <dbReference type="ChEBI" id="CHEBI:456216"/>
        <dbReference type="EC" id="2.7.11.1"/>
    </reaction>
</comment>
<keyword evidence="7" id="KW-0547">Nucleotide-binding</keyword>
<dbReference type="FunFam" id="1.10.510.10:FF:000441">
    <property type="entry name" value="Serine/threonine protein kinase"/>
    <property type="match status" value="1"/>
</dbReference>
<evidence type="ECO:0000256" key="2">
    <source>
        <dbReference type="ARBA" id="ARBA00012513"/>
    </source>
</evidence>
<feature type="region of interest" description="Disordered" evidence="12">
    <location>
        <begin position="353"/>
        <end position="393"/>
    </location>
</feature>
<evidence type="ECO:0000256" key="11">
    <source>
        <dbReference type="ARBA" id="ARBA00048679"/>
    </source>
</evidence>
<dbReference type="InterPro" id="IPR008271">
    <property type="entry name" value="Ser/Thr_kinase_AS"/>
</dbReference>
<evidence type="ECO:0000256" key="10">
    <source>
        <dbReference type="ARBA" id="ARBA00047899"/>
    </source>
</evidence>
<evidence type="ECO:0000256" key="7">
    <source>
        <dbReference type="ARBA" id="ARBA00022741"/>
    </source>
</evidence>
<keyword evidence="5" id="KW-0597">Phosphoprotein</keyword>
<evidence type="ECO:0000256" key="5">
    <source>
        <dbReference type="ARBA" id="ARBA00022553"/>
    </source>
</evidence>
<dbReference type="SMART" id="SM00220">
    <property type="entry name" value="S_TKc"/>
    <property type="match status" value="1"/>
</dbReference>
<dbReference type="InterPro" id="IPR011009">
    <property type="entry name" value="Kinase-like_dom_sf"/>
</dbReference>
<name>A0AA91Q292_CLALS</name>
<protein>
    <recommendedName>
        <fullName evidence="2">non-specific serine/threonine protein kinase</fullName>
        <ecNumber evidence="2">2.7.11.1</ecNumber>
    </recommendedName>
</protein>
<comment type="caution">
    <text evidence="14">The sequence shown here is derived from an EMBL/GenBank/DDBJ whole genome shotgun (WGS) entry which is preliminary data.</text>
</comment>
<dbReference type="GO" id="GO:0005737">
    <property type="term" value="C:cytoplasm"/>
    <property type="evidence" value="ECO:0007669"/>
    <property type="project" value="UniProtKB-SubCell"/>
</dbReference>
<feature type="domain" description="Protein kinase" evidence="13">
    <location>
        <begin position="22"/>
        <end position="329"/>
    </location>
</feature>
<evidence type="ECO:0000256" key="6">
    <source>
        <dbReference type="ARBA" id="ARBA00022679"/>
    </source>
</evidence>
<evidence type="ECO:0000256" key="1">
    <source>
        <dbReference type="ARBA" id="ARBA00004496"/>
    </source>
</evidence>
<keyword evidence="3" id="KW-0963">Cytoplasm</keyword>
<evidence type="ECO:0000256" key="3">
    <source>
        <dbReference type="ARBA" id="ARBA00022490"/>
    </source>
</evidence>
<accession>A0AA91Q292</accession>
<evidence type="ECO:0000256" key="12">
    <source>
        <dbReference type="SAM" id="MobiDB-lite"/>
    </source>
</evidence>
<dbReference type="PANTHER" id="PTHR22967:SF57">
    <property type="entry name" value="AUXILIN, ISOFORM A-RELATED"/>
    <property type="match status" value="1"/>
</dbReference>
<sequence>MPQPPPNAFAPGTRLTVGSHRVTIASYLSSGGFAHVYTCQIEPSFHGSSTACLKRVVVPNKQQLALLRQEVDAMKRLRGNSHIVSYIDSHAARLPLTSDPAQGSNASAQSQNQTQQYEVLLLMEYCAGNGLIDFMNQRLTNRLTEREVLSIAAQVTTGVAMCHHLTPPLIHRDIKIENVLIDADGSYKLCDFGSAVGYIPIPSTADELQLTRQDIMRHTTPQYRAPEMIEVGRFPIDDKSDVWALGVLIYKLCYYTTPFESPHHQTMNDLERSILQCHTTLRFPGSPQYSQRLQNIIRCCLRPDPRRRPNAVQLLQEICSMQGSRMPEVVPHAVRSQRPVVKVSAAPKAQTMPIPQMAGVPSGKSPVAPPSKSPTVPVIKSPASVTDRKARPKSMYLIPDSSASLQDLIQQQVHDTSHDLTNMRKSEELDRGTLDFLRSKDGPLRNDTGNSLKASLKNGLRRISTGGSVKSQRVESGDHRGKQRSTSQQGQENYRSTSSELKRRSSIQKRVSQLFSNRDKKVPKSAVGYGKYTDQDDITAINNTDLSTSEESLERPSSRVSYYDFDKKSSKTPEPEKKHEQKEIKVEKTLNNKVENKTGNNAKGAGVRHKYGSLARKHEPPPCPPSLSHTDVSGGGSTKTRKPLAPKKAPPPKPKKPSRLKLLDTAETRRLSTSSEISMPDLDDLEKQFARRFPSYV</sequence>
<evidence type="ECO:0000313" key="14">
    <source>
        <dbReference type="EMBL" id="OVF09704.1"/>
    </source>
</evidence>
<dbReference type="AlphaFoldDB" id="A0AA91Q292"/>
<dbReference type="EC" id="2.7.11.1" evidence="2"/>
<keyword evidence="6" id="KW-0808">Transferase</keyword>
<dbReference type="GO" id="GO:0005524">
    <property type="term" value="F:ATP binding"/>
    <property type="evidence" value="ECO:0007669"/>
    <property type="project" value="UniProtKB-KW"/>
</dbReference>
<feature type="compositionally biased region" description="Basic and acidic residues" evidence="12">
    <location>
        <begin position="661"/>
        <end position="670"/>
    </location>
</feature>
<feature type="region of interest" description="Disordered" evidence="12">
    <location>
        <begin position="437"/>
        <end position="530"/>
    </location>
</feature>
<keyword evidence="9" id="KW-0067">ATP-binding</keyword>
<feature type="compositionally biased region" description="Basic and acidic residues" evidence="12">
    <location>
        <begin position="564"/>
        <end position="596"/>
    </location>
</feature>
<comment type="catalytic activity">
    <reaction evidence="11">
        <text>L-seryl-[protein] + ATP = O-phospho-L-seryl-[protein] + ADP + H(+)</text>
        <dbReference type="Rhea" id="RHEA:17989"/>
        <dbReference type="Rhea" id="RHEA-COMP:9863"/>
        <dbReference type="Rhea" id="RHEA-COMP:11604"/>
        <dbReference type="ChEBI" id="CHEBI:15378"/>
        <dbReference type="ChEBI" id="CHEBI:29999"/>
        <dbReference type="ChEBI" id="CHEBI:30616"/>
        <dbReference type="ChEBI" id="CHEBI:83421"/>
        <dbReference type="ChEBI" id="CHEBI:456216"/>
        <dbReference type="EC" id="2.7.11.1"/>
    </reaction>
</comment>
<feature type="region of interest" description="Disordered" evidence="12">
    <location>
        <begin position="542"/>
        <end position="679"/>
    </location>
</feature>
<dbReference type="InterPro" id="IPR000719">
    <property type="entry name" value="Prot_kinase_dom"/>
</dbReference>
<evidence type="ECO:0000256" key="8">
    <source>
        <dbReference type="ARBA" id="ARBA00022777"/>
    </source>
</evidence>
<dbReference type="EMBL" id="LYUB02000004">
    <property type="protein sequence ID" value="OVF09704.1"/>
    <property type="molecule type" value="Genomic_DNA"/>
</dbReference>
<proteinExistence type="predicted"/>
<dbReference type="PROSITE" id="PS50011">
    <property type="entry name" value="PROTEIN_KINASE_DOM"/>
    <property type="match status" value="1"/>
</dbReference>
<evidence type="ECO:0000256" key="4">
    <source>
        <dbReference type="ARBA" id="ARBA00022527"/>
    </source>
</evidence>
<dbReference type="SUPFAM" id="SSF56112">
    <property type="entry name" value="Protein kinase-like (PK-like)"/>
    <property type="match status" value="1"/>
</dbReference>
<organism evidence="14 15">
    <name type="scientific">Clavispora lusitaniae</name>
    <name type="common">Candida lusitaniae</name>
    <dbReference type="NCBI Taxonomy" id="36911"/>
    <lineage>
        <taxon>Eukaryota</taxon>
        <taxon>Fungi</taxon>
        <taxon>Dikarya</taxon>
        <taxon>Ascomycota</taxon>
        <taxon>Saccharomycotina</taxon>
        <taxon>Pichiomycetes</taxon>
        <taxon>Metschnikowiaceae</taxon>
        <taxon>Clavispora</taxon>
    </lineage>
</organism>
<gene>
    <name evidence="14" type="ORF">A9F13_04g01936</name>
</gene>
<dbReference type="Gene3D" id="1.10.510.10">
    <property type="entry name" value="Transferase(Phosphotransferase) domain 1"/>
    <property type="match status" value="1"/>
</dbReference>
<evidence type="ECO:0000256" key="9">
    <source>
        <dbReference type="ARBA" id="ARBA00022840"/>
    </source>
</evidence>
<dbReference type="KEGG" id="clus:A9F13_04g01936"/>
<dbReference type="PANTHER" id="PTHR22967">
    <property type="entry name" value="SERINE/THREONINE PROTEIN KINASE"/>
    <property type="match status" value="1"/>
</dbReference>
<evidence type="ECO:0000313" key="15">
    <source>
        <dbReference type="Proteomes" id="UP000195602"/>
    </source>
</evidence>
<evidence type="ECO:0000259" key="13">
    <source>
        <dbReference type="PROSITE" id="PS50011"/>
    </source>
</evidence>
<keyword evidence="8 14" id="KW-0418">Kinase</keyword>
<dbReference type="Pfam" id="PF00069">
    <property type="entry name" value="Pkinase"/>
    <property type="match status" value="1"/>
</dbReference>
<dbReference type="GO" id="GO:0004674">
    <property type="term" value="F:protein serine/threonine kinase activity"/>
    <property type="evidence" value="ECO:0007669"/>
    <property type="project" value="UniProtKB-KW"/>
</dbReference>
<dbReference type="PROSITE" id="PS00108">
    <property type="entry name" value="PROTEIN_KINASE_ST"/>
    <property type="match status" value="1"/>
</dbReference>
<reference evidence="14 15" key="1">
    <citation type="submission" date="2017-04" db="EMBL/GenBank/DDBJ databases">
        <title>Draft genome of the yeast Clavispora lusitaniae type strain CBS 6936.</title>
        <authorList>
            <person name="Durrens P."/>
            <person name="Klopp C."/>
            <person name="Biteau N."/>
            <person name="Fitton-Ouhabi V."/>
            <person name="Dementhon K."/>
            <person name="Accoceberry I."/>
            <person name="Sherman D.J."/>
            <person name="Noel T."/>
        </authorList>
    </citation>
    <scope>NUCLEOTIDE SEQUENCE [LARGE SCALE GENOMIC DNA]</scope>
    <source>
        <strain evidence="14 15">CBS 6936</strain>
    </source>
</reference>